<name>A0A5B8M996_9MICO</name>
<dbReference type="PANTHER" id="PTHR33747">
    <property type="entry name" value="UPF0225 PROTEIN SCO1677"/>
    <property type="match status" value="1"/>
</dbReference>
<organism evidence="4 5">
    <name type="scientific">Humibacter ginsenosidimutans</name>
    <dbReference type="NCBI Taxonomy" id="2599293"/>
    <lineage>
        <taxon>Bacteria</taxon>
        <taxon>Bacillati</taxon>
        <taxon>Actinomycetota</taxon>
        <taxon>Actinomycetes</taxon>
        <taxon>Micrococcales</taxon>
        <taxon>Microbacteriaceae</taxon>
        <taxon>Humibacter</taxon>
    </lineage>
</organism>
<reference evidence="4 5" key="1">
    <citation type="submission" date="2019-07" db="EMBL/GenBank/DDBJ databases">
        <title>Full genome sequence of Humibacter sp. WJ7-1.</title>
        <authorList>
            <person name="Im W.-T."/>
        </authorList>
    </citation>
    <scope>NUCLEOTIDE SEQUENCE [LARGE SCALE GENOMIC DNA]</scope>
    <source>
        <strain evidence="4 5">WJ7-1</strain>
    </source>
</reference>
<dbReference type="Pfam" id="PF17775">
    <property type="entry name" value="YchJ_M-like"/>
    <property type="match status" value="1"/>
</dbReference>
<dbReference type="Gene3D" id="3.10.450.50">
    <property type="match status" value="1"/>
</dbReference>
<gene>
    <name evidence="4" type="ORF">FPZ11_11820</name>
</gene>
<protein>
    <recommendedName>
        <fullName evidence="2">UPF0225 protein FPZ11_11820</fullName>
    </recommendedName>
</protein>
<dbReference type="AlphaFoldDB" id="A0A5B8M996"/>
<sequence>MADEAPCPCGSGDAYGVCCAPFHRGETIAPTAEHLMRSRYAAFAVDDAEYLTATWHPSTRPRELDLDANVQWRRLDIVDTVAGGETDAAGEVEFRAYWRTLPTPGVPRDGGVLHERSRFARERGRWYYVDGDAG</sequence>
<keyword evidence="5" id="KW-1185">Reference proteome</keyword>
<dbReference type="InterPro" id="IPR004027">
    <property type="entry name" value="SEC_C_motif"/>
</dbReference>
<dbReference type="InterPro" id="IPR048469">
    <property type="entry name" value="YchJ-like_M"/>
</dbReference>
<dbReference type="EMBL" id="CP042305">
    <property type="protein sequence ID" value="QDZ16849.1"/>
    <property type="molecule type" value="Genomic_DNA"/>
</dbReference>
<dbReference type="OrthoDB" id="21421at2"/>
<proteinExistence type="inferred from homology"/>
<accession>A0A5B8M996</accession>
<evidence type="ECO:0000313" key="4">
    <source>
        <dbReference type="EMBL" id="QDZ16849.1"/>
    </source>
</evidence>
<dbReference type="Pfam" id="PF02810">
    <property type="entry name" value="SEC-C"/>
    <property type="match status" value="1"/>
</dbReference>
<dbReference type="KEGG" id="huw:FPZ11_11820"/>
<comment type="similarity">
    <text evidence="1 2">Belongs to the UPF0225 family.</text>
</comment>
<dbReference type="HAMAP" id="MF_00612">
    <property type="entry name" value="UPF0225"/>
    <property type="match status" value="1"/>
</dbReference>
<evidence type="ECO:0000256" key="1">
    <source>
        <dbReference type="ARBA" id="ARBA00010839"/>
    </source>
</evidence>
<dbReference type="PANTHER" id="PTHR33747:SF1">
    <property type="entry name" value="ADENYLATE CYCLASE-ASSOCIATED CAP C-TERMINAL DOMAIN-CONTAINING PROTEIN"/>
    <property type="match status" value="1"/>
</dbReference>
<dbReference type="InterPro" id="IPR032710">
    <property type="entry name" value="NTF2-like_dom_sf"/>
</dbReference>
<evidence type="ECO:0000256" key="2">
    <source>
        <dbReference type="HAMAP-Rule" id="MF_00612"/>
    </source>
</evidence>
<evidence type="ECO:0000313" key="5">
    <source>
        <dbReference type="Proteomes" id="UP000320216"/>
    </source>
</evidence>
<dbReference type="SUPFAM" id="SSF54427">
    <property type="entry name" value="NTF2-like"/>
    <property type="match status" value="1"/>
</dbReference>
<dbReference type="InterPro" id="IPR023006">
    <property type="entry name" value="YchJ-like"/>
</dbReference>
<feature type="domain" description="YchJ-like middle NTF2-like" evidence="3">
    <location>
        <begin position="31"/>
        <end position="131"/>
    </location>
</feature>
<dbReference type="Proteomes" id="UP000320216">
    <property type="component" value="Chromosome"/>
</dbReference>
<evidence type="ECO:0000259" key="3">
    <source>
        <dbReference type="Pfam" id="PF17775"/>
    </source>
</evidence>